<dbReference type="PANTHER" id="PTHR43806">
    <property type="entry name" value="PEPTIDASE S8"/>
    <property type="match status" value="1"/>
</dbReference>
<feature type="active site" description="Charge relay system" evidence="5">
    <location>
        <position position="52"/>
    </location>
</feature>
<sequence length="397" mass="39784">MSLAGGVLAAVLAPGVANAQTVREGQWYLDYLNIPQAQRISNGSGVTVAVVDSGVDASHPDLAGSVLTGASFGNAQGRPATEDTDGHGTGMAGIIAGRGGDDRHETGVAPGVKILPVRTSTTSDNDPDATAQAIRWAVDHGADVINVSQGGNESTPAEVSAVHYAEVHNVVVVGAAGNTDAGIDSIAAPGRLKGVLNVTGVDRSGTFWSGSAQGKYAALSAPAVKIIGPSPTSVYKSGYSEGTGTSAAAAIVSGVAALVRAKYPSMDAANVINRIVRTATDRGPKGWDQQYGFGIVNPVGALTADVPTVDKNPLGGVVPDPLASSGAPQHDATPAQHAAAGTSSGLSLPLILAVAAVVVVLVIAAMILLVLRNNRRAAVGVAADGPAPPRAEKRRSY</sequence>
<evidence type="ECO:0000256" key="5">
    <source>
        <dbReference type="PROSITE-ProRule" id="PRU01240"/>
    </source>
</evidence>
<keyword evidence="7" id="KW-0812">Transmembrane</keyword>
<evidence type="ECO:0000313" key="10">
    <source>
        <dbReference type="EMBL" id="GID11391.1"/>
    </source>
</evidence>
<keyword evidence="7" id="KW-1133">Transmembrane helix</keyword>
<dbReference type="Proteomes" id="UP000612808">
    <property type="component" value="Unassembled WGS sequence"/>
</dbReference>
<name>A0A8J3N9T5_9ACTN</name>
<keyword evidence="3 5" id="KW-0378">Hydrolase</keyword>
<evidence type="ECO:0000256" key="2">
    <source>
        <dbReference type="ARBA" id="ARBA00022670"/>
    </source>
</evidence>
<keyword evidence="4 5" id="KW-0720">Serine protease</keyword>
<dbReference type="PANTHER" id="PTHR43806:SF11">
    <property type="entry name" value="CEREVISIN-RELATED"/>
    <property type="match status" value="1"/>
</dbReference>
<keyword evidence="2 5" id="KW-0645">Protease</keyword>
<feature type="signal peptide" evidence="8">
    <location>
        <begin position="1"/>
        <end position="19"/>
    </location>
</feature>
<dbReference type="GO" id="GO:0004252">
    <property type="term" value="F:serine-type endopeptidase activity"/>
    <property type="evidence" value="ECO:0007669"/>
    <property type="project" value="UniProtKB-UniRule"/>
</dbReference>
<feature type="region of interest" description="Disordered" evidence="6">
    <location>
        <begin position="315"/>
        <end position="339"/>
    </location>
</feature>
<dbReference type="Gene3D" id="3.40.50.200">
    <property type="entry name" value="Peptidase S8/S53 domain"/>
    <property type="match status" value="1"/>
</dbReference>
<dbReference type="SUPFAM" id="SSF52743">
    <property type="entry name" value="Subtilisin-like"/>
    <property type="match status" value="1"/>
</dbReference>
<dbReference type="EMBL" id="BOMB01000012">
    <property type="protein sequence ID" value="GID11391.1"/>
    <property type="molecule type" value="Genomic_DNA"/>
</dbReference>
<feature type="active site" description="Charge relay system" evidence="5">
    <location>
        <position position="87"/>
    </location>
</feature>
<feature type="domain" description="Peptidase S8/S53" evidence="9">
    <location>
        <begin position="43"/>
        <end position="294"/>
    </location>
</feature>
<evidence type="ECO:0000256" key="1">
    <source>
        <dbReference type="ARBA" id="ARBA00011073"/>
    </source>
</evidence>
<dbReference type="PROSITE" id="PS51892">
    <property type="entry name" value="SUBTILASE"/>
    <property type="match status" value="1"/>
</dbReference>
<dbReference type="Pfam" id="PF00082">
    <property type="entry name" value="Peptidase_S8"/>
    <property type="match status" value="1"/>
</dbReference>
<evidence type="ECO:0000256" key="8">
    <source>
        <dbReference type="SAM" id="SignalP"/>
    </source>
</evidence>
<dbReference type="InterPro" id="IPR000209">
    <property type="entry name" value="Peptidase_S8/S53_dom"/>
</dbReference>
<feature type="transmembrane region" description="Helical" evidence="7">
    <location>
        <begin position="350"/>
        <end position="371"/>
    </location>
</feature>
<evidence type="ECO:0000256" key="3">
    <source>
        <dbReference type="ARBA" id="ARBA00022801"/>
    </source>
</evidence>
<dbReference type="InterPro" id="IPR015500">
    <property type="entry name" value="Peptidase_S8_subtilisin-rel"/>
</dbReference>
<dbReference type="GO" id="GO:0006508">
    <property type="term" value="P:proteolysis"/>
    <property type="evidence" value="ECO:0007669"/>
    <property type="project" value="UniProtKB-KW"/>
</dbReference>
<keyword evidence="8" id="KW-0732">Signal</keyword>
<keyword evidence="7" id="KW-0472">Membrane</keyword>
<evidence type="ECO:0000256" key="7">
    <source>
        <dbReference type="SAM" id="Phobius"/>
    </source>
</evidence>
<comment type="similarity">
    <text evidence="1 5">Belongs to the peptidase S8 family.</text>
</comment>
<dbReference type="InterPro" id="IPR036852">
    <property type="entry name" value="Peptidase_S8/S53_dom_sf"/>
</dbReference>
<keyword evidence="11" id="KW-1185">Reference proteome</keyword>
<evidence type="ECO:0000256" key="4">
    <source>
        <dbReference type="ARBA" id="ARBA00022825"/>
    </source>
</evidence>
<comment type="caution">
    <text evidence="10">The sequence shown here is derived from an EMBL/GenBank/DDBJ whole genome shotgun (WGS) entry which is preliminary data.</text>
</comment>
<evidence type="ECO:0000259" key="9">
    <source>
        <dbReference type="Pfam" id="PF00082"/>
    </source>
</evidence>
<dbReference type="PRINTS" id="PR00723">
    <property type="entry name" value="SUBTILISIN"/>
</dbReference>
<protein>
    <submittedName>
        <fullName evidence="10">Type VII secretion-associated serine protease</fullName>
    </submittedName>
</protein>
<feature type="chain" id="PRO_5035304558" evidence="8">
    <location>
        <begin position="20"/>
        <end position="397"/>
    </location>
</feature>
<gene>
    <name evidence="10" type="ORF">Aru02nite_22800</name>
</gene>
<dbReference type="PROSITE" id="PS00136">
    <property type="entry name" value="SUBTILASE_ASP"/>
    <property type="match status" value="1"/>
</dbReference>
<feature type="active site" description="Charge relay system" evidence="5">
    <location>
        <position position="246"/>
    </location>
</feature>
<evidence type="ECO:0000256" key="6">
    <source>
        <dbReference type="SAM" id="MobiDB-lite"/>
    </source>
</evidence>
<accession>A0A8J3N9T5</accession>
<dbReference type="InterPro" id="IPR023827">
    <property type="entry name" value="Peptidase_S8_Asp-AS"/>
</dbReference>
<dbReference type="AlphaFoldDB" id="A0A8J3N9T5"/>
<dbReference type="InterPro" id="IPR050131">
    <property type="entry name" value="Peptidase_S8_subtilisin-like"/>
</dbReference>
<evidence type="ECO:0000313" key="11">
    <source>
        <dbReference type="Proteomes" id="UP000612808"/>
    </source>
</evidence>
<reference evidence="10" key="1">
    <citation type="submission" date="2021-01" db="EMBL/GenBank/DDBJ databases">
        <title>Whole genome shotgun sequence of Actinocatenispora rupis NBRC 107355.</title>
        <authorList>
            <person name="Komaki H."/>
            <person name="Tamura T."/>
        </authorList>
    </citation>
    <scope>NUCLEOTIDE SEQUENCE</scope>
    <source>
        <strain evidence="10">NBRC 107355</strain>
    </source>
</reference>
<proteinExistence type="inferred from homology"/>
<organism evidence="10 11">
    <name type="scientific">Actinocatenispora rupis</name>
    <dbReference type="NCBI Taxonomy" id="519421"/>
    <lineage>
        <taxon>Bacteria</taxon>
        <taxon>Bacillati</taxon>
        <taxon>Actinomycetota</taxon>
        <taxon>Actinomycetes</taxon>
        <taxon>Micromonosporales</taxon>
        <taxon>Micromonosporaceae</taxon>
        <taxon>Actinocatenispora</taxon>
    </lineage>
</organism>